<organism evidence="3 4">
    <name type="scientific">Enterocloster clostridioformis</name>
    <dbReference type="NCBI Taxonomy" id="1531"/>
    <lineage>
        <taxon>Bacteria</taxon>
        <taxon>Bacillati</taxon>
        <taxon>Bacillota</taxon>
        <taxon>Clostridia</taxon>
        <taxon>Lachnospirales</taxon>
        <taxon>Lachnospiraceae</taxon>
        <taxon>Enterocloster</taxon>
    </lineage>
</organism>
<dbReference type="Proteomes" id="UP000315200">
    <property type="component" value="Unassembled WGS sequence"/>
</dbReference>
<dbReference type="EMBL" id="BJLB01000001">
    <property type="protein sequence ID" value="GEA37595.1"/>
    <property type="molecule type" value="Genomic_DNA"/>
</dbReference>
<evidence type="ECO:0000313" key="3">
    <source>
        <dbReference type="EMBL" id="GEA37595.1"/>
    </source>
</evidence>
<dbReference type="InterPro" id="IPR009187">
    <property type="entry name" value="Prok_Ku"/>
</dbReference>
<dbReference type="RefSeq" id="WP_002588856.1">
    <property type="nucleotide sequence ID" value="NZ_BJLB01000001.1"/>
</dbReference>
<dbReference type="GO" id="GO:0006303">
    <property type="term" value="P:double-strand break repair via nonhomologous end joining"/>
    <property type="evidence" value="ECO:0007669"/>
    <property type="project" value="InterPro"/>
</dbReference>
<feature type="domain" description="Ku" evidence="2">
    <location>
        <begin position="12"/>
        <end position="119"/>
    </location>
</feature>
<reference evidence="3 4" key="1">
    <citation type="submission" date="2019-06" db="EMBL/GenBank/DDBJ databases">
        <title>Draft genome sequence of [Clostridium] clostridioforme NBRC 113352.</title>
        <authorList>
            <person name="Miura T."/>
            <person name="Furukawa M."/>
            <person name="Shimamura M."/>
            <person name="Ohyama Y."/>
            <person name="Yamazoe A."/>
            <person name="Kawasaki H."/>
        </authorList>
    </citation>
    <scope>NUCLEOTIDE SEQUENCE [LARGE SCALE GENOMIC DNA]</scope>
    <source>
        <strain evidence="3 4">NBRC 113352</strain>
    </source>
</reference>
<dbReference type="InterPro" id="IPR006164">
    <property type="entry name" value="DNA_bd_Ku70/Ku80"/>
</dbReference>
<dbReference type="InterPro" id="IPR016194">
    <property type="entry name" value="SPOC-like_C_dom_sf"/>
</dbReference>
<protein>
    <recommendedName>
        <fullName evidence="2">Ku domain-containing protein</fullName>
    </recommendedName>
</protein>
<sequence>MAVAQKSAISVGVLYIPSDLYKTTRDISISFNQLCKDSHERIKYKKYCPSCNKEIKSNDDIIKGYEYEKGRYVVFTQDELDKLKTEKDRTVHIDHTAKMSEIDSIYFDKNYYMIPEPGRGVRCSLRAHIKIMTSVRRFGNEEISLNYKGFLRFYSTI</sequence>
<keyword evidence="1" id="KW-0238">DNA-binding</keyword>
<comment type="caution">
    <text evidence="3">The sequence shown here is derived from an EMBL/GenBank/DDBJ whole genome shotgun (WGS) entry which is preliminary data.</text>
</comment>
<dbReference type="Gene3D" id="2.40.290.10">
    <property type="match status" value="1"/>
</dbReference>
<gene>
    <name evidence="3" type="ORF">Ccl03g_33080</name>
</gene>
<accession>A0A829W5K3</accession>
<dbReference type="SUPFAM" id="SSF100939">
    <property type="entry name" value="SPOC domain-like"/>
    <property type="match status" value="1"/>
</dbReference>
<evidence type="ECO:0000256" key="1">
    <source>
        <dbReference type="ARBA" id="ARBA00023125"/>
    </source>
</evidence>
<dbReference type="PANTHER" id="PTHR41251">
    <property type="entry name" value="NON-HOMOLOGOUS END JOINING PROTEIN KU"/>
    <property type="match status" value="1"/>
</dbReference>
<name>A0A829W5K3_9FIRM</name>
<evidence type="ECO:0000313" key="4">
    <source>
        <dbReference type="Proteomes" id="UP000315200"/>
    </source>
</evidence>
<dbReference type="PANTHER" id="PTHR41251:SF1">
    <property type="entry name" value="NON-HOMOLOGOUS END JOINING PROTEIN KU"/>
    <property type="match status" value="1"/>
</dbReference>
<dbReference type="GO" id="GO:0003690">
    <property type="term" value="F:double-stranded DNA binding"/>
    <property type="evidence" value="ECO:0007669"/>
    <property type="project" value="TreeGrafter"/>
</dbReference>
<dbReference type="AlphaFoldDB" id="A0A829W5K3"/>
<dbReference type="Pfam" id="PF02735">
    <property type="entry name" value="Ku"/>
    <property type="match status" value="1"/>
</dbReference>
<evidence type="ECO:0000259" key="2">
    <source>
        <dbReference type="Pfam" id="PF02735"/>
    </source>
</evidence>
<proteinExistence type="predicted"/>